<dbReference type="Proteomes" id="UP001218188">
    <property type="component" value="Unassembled WGS sequence"/>
</dbReference>
<protein>
    <submittedName>
        <fullName evidence="1">Uncharacterized protein</fullName>
    </submittedName>
</protein>
<sequence>MTQKSRKHPPNDSDTYRPGSFTLLCPHITLTNLDISLSKEEKARKHRKAQKAYYASLGIDSNPMARAKHRVRVAASRKKALARLRDEQYVPCRLSTPSWGNLELPPRSEMRTEPAADRHTMYSAVARQSTAVGERIAIDALVTLRQPQHIGEEWPRPPSDSILERAMLLTSSSLASAPASLRPAAGNAVDAGAGNAGVAVREALERVARVNKDHPLALRWPNNLHRDYYRTFWTRDDHRLFLGRFLSLETYVAVRRWRLHVYNCMTYDASGQPLESYGTFHSRWPTGVAANEIILTEQRPEWPMCAYRSWVAFPGALPDWSSLKQKEFWSIVVATWIHDWESLKAEQGEGGNGVEQQKDWLEARLPRYLDAKTTGDQTDFFVSLDEGWFKKWPEEEAAKLPAVESSIALAPEEHSVGPRGANYAT</sequence>
<evidence type="ECO:0000313" key="1">
    <source>
        <dbReference type="EMBL" id="KAJ7030782.1"/>
    </source>
</evidence>
<dbReference type="AlphaFoldDB" id="A0AAD6SP25"/>
<accession>A0AAD6SP25</accession>
<organism evidence="1 2">
    <name type="scientific">Mycena alexandri</name>
    <dbReference type="NCBI Taxonomy" id="1745969"/>
    <lineage>
        <taxon>Eukaryota</taxon>
        <taxon>Fungi</taxon>
        <taxon>Dikarya</taxon>
        <taxon>Basidiomycota</taxon>
        <taxon>Agaricomycotina</taxon>
        <taxon>Agaricomycetes</taxon>
        <taxon>Agaricomycetidae</taxon>
        <taxon>Agaricales</taxon>
        <taxon>Marasmiineae</taxon>
        <taxon>Mycenaceae</taxon>
        <taxon>Mycena</taxon>
    </lineage>
</organism>
<comment type="caution">
    <text evidence="1">The sequence shown here is derived from an EMBL/GenBank/DDBJ whole genome shotgun (WGS) entry which is preliminary data.</text>
</comment>
<gene>
    <name evidence="1" type="ORF">C8F04DRAFT_1186438</name>
</gene>
<dbReference type="EMBL" id="JARJCM010000087">
    <property type="protein sequence ID" value="KAJ7030782.1"/>
    <property type="molecule type" value="Genomic_DNA"/>
</dbReference>
<reference evidence="1" key="1">
    <citation type="submission" date="2023-03" db="EMBL/GenBank/DDBJ databases">
        <title>Massive genome expansion in bonnet fungi (Mycena s.s.) driven by repeated elements and novel gene families across ecological guilds.</title>
        <authorList>
            <consortium name="Lawrence Berkeley National Laboratory"/>
            <person name="Harder C.B."/>
            <person name="Miyauchi S."/>
            <person name="Viragh M."/>
            <person name="Kuo A."/>
            <person name="Thoen E."/>
            <person name="Andreopoulos B."/>
            <person name="Lu D."/>
            <person name="Skrede I."/>
            <person name="Drula E."/>
            <person name="Henrissat B."/>
            <person name="Morin E."/>
            <person name="Kohler A."/>
            <person name="Barry K."/>
            <person name="LaButti K."/>
            <person name="Morin E."/>
            <person name="Salamov A."/>
            <person name="Lipzen A."/>
            <person name="Mereny Z."/>
            <person name="Hegedus B."/>
            <person name="Baldrian P."/>
            <person name="Stursova M."/>
            <person name="Weitz H."/>
            <person name="Taylor A."/>
            <person name="Grigoriev I.V."/>
            <person name="Nagy L.G."/>
            <person name="Martin F."/>
            <person name="Kauserud H."/>
        </authorList>
    </citation>
    <scope>NUCLEOTIDE SEQUENCE</scope>
    <source>
        <strain evidence="1">CBHHK200</strain>
    </source>
</reference>
<keyword evidence="2" id="KW-1185">Reference proteome</keyword>
<name>A0AAD6SP25_9AGAR</name>
<evidence type="ECO:0000313" key="2">
    <source>
        <dbReference type="Proteomes" id="UP001218188"/>
    </source>
</evidence>
<proteinExistence type="predicted"/>